<evidence type="ECO:0000256" key="1">
    <source>
        <dbReference type="ARBA" id="ARBA00004162"/>
    </source>
</evidence>
<evidence type="ECO:0000259" key="10">
    <source>
        <dbReference type="PROSITE" id="PS51123"/>
    </source>
</evidence>
<evidence type="ECO:0000256" key="6">
    <source>
        <dbReference type="ARBA" id="ARBA00023136"/>
    </source>
</evidence>
<dbReference type="PROSITE" id="PS51123">
    <property type="entry name" value="OMPA_2"/>
    <property type="match status" value="1"/>
</dbReference>
<keyword evidence="5 9" id="KW-1133">Transmembrane helix</keyword>
<dbReference type="InterPro" id="IPR050330">
    <property type="entry name" value="Bact_OuterMem_StrucFunc"/>
</dbReference>
<keyword evidence="11" id="KW-0969">Cilium</keyword>
<sequence>MARKHKHEEHLNAEAWAIPYGDLVTLLLALFVVMYAMSSVNEGKYRVLSESLNEAFHGTPRVSRPIQIGEQSAHGIGGAPAAAPSRPRREQGGTGMPDSLHGLGAVLPSAGVPMPMKERGESAADAGEREALRRIAHEVEAALGDLISKDIIIVRRKDNRLEIEIKTDILFASGVAAVAEPARPVLAKLGGILAQFPNRIRVEGHTDDMPIATAAFPSNWELSAARATSVVHVLIGAGLLPERLSVAGYGEFQPVVANDSVEHRNRNRRVVLVVLASEDGGDPLAAQAPAAVSGGAEIPSAAPAVGAASPPAVASGLVDHAAAAP</sequence>
<evidence type="ECO:0000256" key="8">
    <source>
        <dbReference type="SAM" id="MobiDB-lite"/>
    </source>
</evidence>
<reference evidence="11 12" key="1">
    <citation type="submission" date="2018-10" db="EMBL/GenBank/DDBJ databases">
        <authorList>
            <person name="Chen W.-M."/>
        </authorList>
    </citation>
    <scope>NUCLEOTIDE SEQUENCE [LARGE SCALE GENOMIC DNA]</scope>
    <source>
        <strain evidence="11 12">THS-13</strain>
    </source>
</reference>
<dbReference type="InterPro" id="IPR006665">
    <property type="entry name" value="OmpA-like"/>
</dbReference>
<comment type="caution">
    <text evidence="11">The sequence shown here is derived from an EMBL/GenBank/DDBJ whole genome shotgun (WGS) entry which is preliminary data.</text>
</comment>
<comment type="subcellular location">
    <subcellularLocation>
        <location evidence="1">Cell membrane</location>
        <topology evidence="1">Single-pass membrane protein</topology>
    </subcellularLocation>
</comment>
<gene>
    <name evidence="11" type="primary">motD</name>
    <name evidence="11" type="ORF">ED208_07365</name>
</gene>
<organism evidence="11 12">
    <name type="scientific">Stagnimonas aquatica</name>
    <dbReference type="NCBI Taxonomy" id="2689987"/>
    <lineage>
        <taxon>Bacteria</taxon>
        <taxon>Pseudomonadati</taxon>
        <taxon>Pseudomonadota</taxon>
        <taxon>Gammaproteobacteria</taxon>
        <taxon>Nevskiales</taxon>
        <taxon>Nevskiaceae</taxon>
        <taxon>Stagnimonas</taxon>
    </lineage>
</organism>
<keyword evidence="3" id="KW-1003">Cell membrane</keyword>
<dbReference type="Pfam" id="PF13677">
    <property type="entry name" value="MotB_plug"/>
    <property type="match status" value="1"/>
</dbReference>
<dbReference type="GO" id="GO:0005886">
    <property type="term" value="C:plasma membrane"/>
    <property type="evidence" value="ECO:0007669"/>
    <property type="project" value="UniProtKB-SubCell"/>
</dbReference>
<dbReference type="PANTHER" id="PTHR30329:SF20">
    <property type="entry name" value="EXPORTED PROTEIN"/>
    <property type="match status" value="1"/>
</dbReference>
<dbReference type="InterPro" id="IPR036737">
    <property type="entry name" value="OmpA-like_sf"/>
</dbReference>
<dbReference type="Pfam" id="PF00691">
    <property type="entry name" value="OmpA"/>
    <property type="match status" value="1"/>
</dbReference>
<evidence type="ECO:0000256" key="2">
    <source>
        <dbReference type="ARBA" id="ARBA00008914"/>
    </source>
</evidence>
<dbReference type="SUPFAM" id="SSF103088">
    <property type="entry name" value="OmpA-like"/>
    <property type="match status" value="1"/>
</dbReference>
<feature type="region of interest" description="Disordered" evidence="8">
    <location>
        <begin position="73"/>
        <end position="99"/>
    </location>
</feature>
<dbReference type="InParanoid" id="A0A3N0VDP3"/>
<dbReference type="InterPro" id="IPR025713">
    <property type="entry name" value="MotB-like_N_dom"/>
</dbReference>
<dbReference type="FunCoup" id="A0A3N0VDP3">
    <property type="interactions" value="203"/>
</dbReference>
<proteinExistence type="inferred from homology"/>
<name>A0A3N0VDP3_9GAMM</name>
<evidence type="ECO:0000313" key="12">
    <source>
        <dbReference type="Proteomes" id="UP000282106"/>
    </source>
</evidence>
<evidence type="ECO:0000256" key="9">
    <source>
        <dbReference type="SAM" id="Phobius"/>
    </source>
</evidence>
<dbReference type="PANTHER" id="PTHR30329">
    <property type="entry name" value="STATOR ELEMENT OF FLAGELLAR MOTOR COMPLEX"/>
    <property type="match status" value="1"/>
</dbReference>
<evidence type="ECO:0000256" key="5">
    <source>
        <dbReference type="ARBA" id="ARBA00022989"/>
    </source>
</evidence>
<keyword evidence="12" id="KW-1185">Reference proteome</keyword>
<dbReference type="Proteomes" id="UP000282106">
    <property type="component" value="Unassembled WGS sequence"/>
</dbReference>
<accession>A0A3N0VDP3</accession>
<evidence type="ECO:0000313" key="11">
    <source>
        <dbReference type="EMBL" id="ROH90802.1"/>
    </source>
</evidence>
<keyword evidence="11" id="KW-0282">Flagellum</keyword>
<comment type="similarity">
    <text evidence="2">Belongs to the MotB family.</text>
</comment>
<dbReference type="AlphaFoldDB" id="A0A3N0VDP3"/>
<dbReference type="RefSeq" id="WP_123211256.1">
    <property type="nucleotide sequence ID" value="NZ_RJVO01000003.1"/>
</dbReference>
<keyword evidence="11" id="KW-0966">Cell projection</keyword>
<feature type="domain" description="OmpA-like" evidence="10">
    <location>
        <begin position="158"/>
        <end position="278"/>
    </location>
</feature>
<keyword evidence="6 7" id="KW-0472">Membrane</keyword>
<evidence type="ECO:0000256" key="4">
    <source>
        <dbReference type="ARBA" id="ARBA00022692"/>
    </source>
</evidence>
<evidence type="ECO:0000256" key="3">
    <source>
        <dbReference type="ARBA" id="ARBA00022475"/>
    </source>
</evidence>
<feature type="transmembrane region" description="Helical" evidence="9">
    <location>
        <begin position="16"/>
        <end position="36"/>
    </location>
</feature>
<dbReference type="Gene3D" id="3.30.1330.60">
    <property type="entry name" value="OmpA-like domain"/>
    <property type="match status" value="1"/>
</dbReference>
<protein>
    <submittedName>
        <fullName evidence="11">Flagellar motor protein MotD</fullName>
    </submittedName>
</protein>
<evidence type="ECO:0000256" key="7">
    <source>
        <dbReference type="PROSITE-ProRule" id="PRU00473"/>
    </source>
</evidence>
<dbReference type="CDD" id="cd07185">
    <property type="entry name" value="OmpA_C-like"/>
    <property type="match status" value="1"/>
</dbReference>
<keyword evidence="4 9" id="KW-0812">Transmembrane</keyword>
<dbReference type="EMBL" id="RJVO01000003">
    <property type="protein sequence ID" value="ROH90802.1"/>
    <property type="molecule type" value="Genomic_DNA"/>
</dbReference>
<dbReference type="NCBIfam" id="NF006541">
    <property type="entry name" value="PRK09038.1"/>
    <property type="match status" value="1"/>
</dbReference>